<dbReference type="EMBL" id="ML210321">
    <property type="protein sequence ID" value="TFK19871.1"/>
    <property type="molecule type" value="Genomic_DNA"/>
</dbReference>
<evidence type="ECO:0000313" key="3">
    <source>
        <dbReference type="EMBL" id="TFK19871.1"/>
    </source>
</evidence>
<keyword evidence="1" id="KW-0812">Transmembrane</keyword>
<keyword evidence="1" id="KW-0472">Membrane</keyword>
<dbReference type="Proteomes" id="UP000307440">
    <property type="component" value="Unassembled WGS sequence"/>
</dbReference>
<dbReference type="InterPro" id="IPR045339">
    <property type="entry name" value="DUF6534"/>
</dbReference>
<reference evidence="3 4" key="1">
    <citation type="journal article" date="2019" name="Nat. Ecol. Evol.">
        <title>Megaphylogeny resolves global patterns of mushroom evolution.</title>
        <authorList>
            <person name="Varga T."/>
            <person name="Krizsan K."/>
            <person name="Foldi C."/>
            <person name="Dima B."/>
            <person name="Sanchez-Garcia M."/>
            <person name="Sanchez-Ramirez S."/>
            <person name="Szollosi G.J."/>
            <person name="Szarkandi J.G."/>
            <person name="Papp V."/>
            <person name="Albert L."/>
            <person name="Andreopoulos W."/>
            <person name="Angelini C."/>
            <person name="Antonin V."/>
            <person name="Barry K.W."/>
            <person name="Bougher N.L."/>
            <person name="Buchanan P."/>
            <person name="Buyck B."/>
            <person name="Bense V."/>
            <person name="Catcheside P."/>
            <person name="Chovatia M."/>
            <person name="Cooper J."/>
            <person name="Damon W."/>
            <person name="Desjardin D."/>
            <person name="Finy P."/>
            <person name="Geml J."/>
            <person name="Haridas S."/>
            <person name="Hughes K."/>
            <person name="Justo A."/>
            <person name="Karasinski D."/>
            <person name="Kautmanova I."/>
            <person name="Kiss B."/>
            <person name="Kocsube S."/>
            <person name="Kotiranta H."/>
            <person name="LaButti K.M."/>
            <person name="Lechner B.E."/>
            <person name="Liimatainen K."/>
            <person name="Lipzen A."/>
            <person name="Lukacs Z."/>
            <person name="Mihaltcheva S."/>
            <person name="Morgado L.N."/>
            <person name="Niskanen T."/>
            <person name="Noordeloos M.E."/>
            <person name="Ohm R.A."/>
            <person name="Ortiz-Santana B."/>
            <person name="Ovrebo C."/>
            <person name="Racz N."/>
            <person name="Riley R."/>
            <person name="Savchenko A."/>
            <person name="Shiryaev A."/>
            <person name="Soop K."/>
            <person name="Spirin V."/>
            <person name="Szebenyi C."/>
            <person name="Tomsovsky M."/>
            <person name="Tulloss R.E."/>
            <person name="Uehling J."/>
            <person name="Grigoriev I.V."/>
            <person name="Vagvolgyi C."/>
            <person name="Papp T."/>
            <person name="Martin F.M."/>
            <person name="Miettinen O."/>
            <person name="Hibbett D.S."/>
            <person name="Nagy L.G."/>
        </authorList>
    </citation>
    <scope>NUCLEOTIDE SEQUENCE [LARGE SCALE GENOMIC DNA]</scope>
    <source>
        <strain evidence="3 4">CBS 121175</strain>
    </source>
</reference>
<keyword evidence="4" id="KW-1185">Reference proteome</keyword>
<dbReference type="PANTHER" id="PTHR40465">
    <property type="entry name" value="CHROMOSOME 1, WHOLE GENOME SHOTGUN SEQUENCE"/>
    <property type="match status" value="1"/>
</dbReference>
<feature type="transmembrane region" description="Helical" evidence="1">
    <location>
        <begin position="12"/>
        <end position="33"/>
    </location>
</feature>
<feature type="transmembrane region" description="Helical" evidence="1">
    <location>
        <begin position="82"/>
        <end position="102"/>
    </location>
</feature>
<feature type="domain" description="DUF6534" evidence="2">
    <location>
        <begin position="161"/>
        <end position="246"/>
    </location>
</feature>
<evidence type="ECO:0000259" key="2">
    <source>
        <dbReference type="Pfam" id="PF20152"/>
    </source>
</evidence>
<evidence type="ECO:0000256" key="1">
    <source>
        <dbReference type="SAM" id="Phobius"/>
    </source>
</evidence>
<feature type="transmembrane region" description="Helical" evidence="1">
    <location>
        <begin position="221"/>
        <end position="243"/>
    </location>
</feature>
<name>A0A5C3KI19_COPMA</name>
<evidence type="ECO:0000313" key="4">
    <source>
        <dbReference type="Proteomes" id="UP000307440"/>
    </source>
</evidence>
<dbReference type="STRING" id="230819.A0A5C3KI19"/>
<organism evidence="3 4">
    <name type="scientific">Coprinopsis marcescibilis</name>
    <name type="common">Agaric fungus</name>
    <name type="synonym">Psathyrella marcescibilis</name>
    <dbReference type="NCBI Taxonomy" id="230819"/>
    <lineage>
        <taxon>Eukaryota</taxon>
        <taxon>Fungi</taxon>
        <taxon>Dikarya</taxon>
        <taxon>Basidiomycota</taxon>
        <taxon>Agaricomycotina</taxon>
        <taxon>Agaricomycetes</taxon>
        <taxon>Agaricomycetidae</taxon>
        <taxon>Agaricales</taxon>
        <taxon>Agaricineae</taxon>
        <taxon>Psathyrellaceae</taxon>
        <taxon>Coprinopsis</taxon>
    </lineage>
</organism>
<feature type="transmembrane region" description="Helical" evidence="1">
    <location>
        <begin position="192"/>
        <end position="215"/>
    </location>
</feature>
<dbReference type="Pfam" id="PF20152">
    <property type="entry name" value="DUF6534"/>
    <property type="match status" value="1"/>
</dbReference>
<feature type="transmembrane region" description="Helical" evidence="1">
    <location>
        <begin position="45"/>
        <end position="70"/>
    </location>
</feature>
<keyword evidence="1" id="KW-1133">Transmembrane helix</keyword>
<feature type="transmembrane region" description="Helical" evidence="1">
    <location>
        <begin position="152"/>
        <end position="172"/>
    </location>
</feature>
<dbReference type="AlphaFoldDB" id="A0A5C3KI19"/>
<protein>
    <recommendedName>
        <fullName evidence="2">DUF6534 domain-containing protein</fullName>
    </recommendedName>
</protein>
<dbReference type="OrthoDB" id="3203775at2759"/>
<feature type="transmembrane region" description="Helical" evidence="1">
    <location>
        <begin position="114"/>
        <end position="140"/>
    </location>
</feature>
<proteinExistence type="predicted"/>
<accession>A0A5C3KI19</accession>
<dbReference type="PANTHER" id="PTHR40465:SF1">
    <property type="entry name" value="DUF6534 DOMAIN-CONTAINING PROTEIN"/>
    <property type="match status" value="1"/>
</dbReference>
<sequence length="298" mass="33562">MSSRVNVSFLLMGSYLNIGFFALECDIFLRYWLSKRRKEDPKKVWVSVLVCFGLDIVASLSACAMVYVALLSNWGASEEFSWPFPIDVFTTGIVSFVVRCFMIHRYWNFTLNRVWSPILLICAVITFIFTMASGAVLIVHNKVDDGFRKTRFSLGSLTGGVISNMLVTGNLIHSLWESPIHDQETRSMIKKLTSLAIQTGCIPTVFALAALITHACIPSTLVAFSFMMPLGNIYSCTLLYTLLSRDRIRGDSWIHTDPVPIPEPPQSHVKERSPTEMVFARPEFIGRPTYARQDSDVV</sequence>
<gene>
    <name evidence="3" type="ORF">FA15DRAFT_674049</name>
</gene>